<feature type="region of interest" description="Disordered" evidence="1">
    <location>
        <begin position="1"/>
        <end position="73"/>
    </location>
</feature>
<feature type="compositionally biased region" description="Basic and acidic residues" evidence="1">
    <location>
        <begin position="100"/>
        <end position="112"/>
    </location>
</feature>
<dbReference type="InterPro" id="IPR003892">
    <property type="entry name" value="CUE"/>
</dbReference>
<evidence type="ECO:0000313" key="3">
    <source>
        <dbReference type="Proteomes" id="UP000694865"/>
    </source>
</evidence>
<feature type="compositionally biased region" description="Low complexity" evidence="1">
    <location>
        <begin position="218"/>
        <end position="237"/>
    </location>
</feature>
<name>A0ABM0MNY1_SACKO</name>
<gene>
    <name evidence="4" type="primary">LOC102809101</name>
</gene>
<reference evidence="4" key="1">
    <citation type="submission" date="2025-08" db="UniProtKB">
        <authorList>
            <consortium name="RefSeq"/>
        </authorList>
    </citation>
    <scope>IDENTIFICATION</scope>
    <source>
        <tissue evidence="4">Testes</tissue>
    </source>
</reference>
<sequence length="284" mass="32252">MSHTYNPRPSNTKVRGAASRGRGTNAGQRRNPSPRRNPTKVPGVGRQGRSVEQSKMEDGEVNPGTDYGKAGDLKQRAEYCGAFTKITPNEKRRNQVARQAAEEERMYEEHKASKRIDYISLPPQTIGGGAVTEHEVRRKQSVEQRQNAVQQRTARATYREKQKAQEEAQLREKKAKARQQTERNKERAENRKEMWDEDRKKKNDEFLRRFENKPKVRSSASDHSSDTTTSTASHMSMPNSASHQRSGRPLDQLIEMFPDHDISQLSQALDHANGSADLAVSFLI</sequence>
<dbReference type="PROSITE" id="PS51140">
    <property type="entry name" value="CUE"/>
    <property type="match status" value="1"/>
</dbReference>
<feature type="compositionally biased region" description="Basic and acidic residues" evidence="1">
    <location>
        <begin position="132"/>
        <end position="142"/>
    </location>
</feature>
<keyword evidence="3" id="KW-1185">Reference proteome</keyword>
<feature type="domain" description="CUE" evidence="2">
    <location>
        <begin position="245"/>
        <end position="284"/>
    </location>
</feature>
<feature type="compositionally biased region" description="Basic and acidic residues" evidence="1">
    <location>
        <begin position="157"/>
        <end position="172"/>
    </location>
</feature>
<dbReference type="PANTHER" id="PTHR22529:SF1">
    <property type="entry name" value="EPITHELIAL-STROMAL INTERACTION PROTEIN 1"/>
    <property type="match status" value="1"/>
</dbReference>
<evidence type="ECO:0000313" key="4">
    <source>
        <dbReference type="RefSeq" id="XP_006821722.1"/>
    </source>
</evidence>
<dbReference type="GeneID" id="102809101"/>
<feature type="compositionally biased region" description="Polar residues" evidence="1">
    <location>
        <begin position="25"/>
        <end position="36"/>
    </location>
</feature>
<dbReference type="Pfam" id="PF02845">
    <property type="entry name" value="CUE"/>
    <property type="match status" value="1"/>
</dbReference>
<dbReference type="PANTHER" id="PTHR22529">
    <property type="entry name" value="EPITHELIAL-STROMAL INTERACTION PROTEIN 1"/>
    <property type="match status" value="1"/>
</dbReference>
<dbReference type="CDD" id="cd14279">
    <property type="entry name" value="CUE"/>
    <property type="match status" value="1"/>
</dbReference>
<proteinExistence type="predicted"/>
<feature type="compositionally biased region" description="Polar residues" evidence="1">
    <location>
        <begin position="1"/>
        <end position="13"/>
    </location>
</feature>
<accession>A0ABM0MNY1</accession>
<dbReference type="RefSeq" id="XP_006821722.1">
    <property type="nucleotide sequence ID" value="XM_006821659.1"/>
</dbReference>
<evidence type="ECO:0000256" key="1">
    <source>
        <dbReference type="SAM" id="MobiDB-lite"/>
    </source>
</evidence>
<feature type="compositionally biased region" description="Basic and acidic residues" evidence="1">
    <location>
        <begin position="179"/>
        <end position="214"/>
    </location>
</feature>
<protein>
    <submittedName>
        <fullName evidence="4">Epithelial-stromal interaction protein 1-like</fullName>
    </submittedName>
</protein>
<feature type="region of interest" description="Disordered" evidence="1">
    <location>
        <begin position="89"/>
        <end position="112"/>
    </location>
</feature>
<dbReference type="InterPro" id="IPR026185">
    <property type="entry name" value="EPSTI1"/>
</dbReference>
<dbReference type="Proteomes" id="UP000694865">
    <property type="component" value="Unplaced"/>
</dbReference>
<organism evidence="3 4">
    <name type="scientific">Saccoglossus kowalevskii</name>
    <name type="common">Acorn worm</name>
    <dbReference type="NCBI Taxonomy" id="10224"/>
    <lineage>
        <taxon>Eukaryota</taxon>
        <taxon>Metazoa</taxon>
        <taxon>Hemichordata</taxon>
        <taxon>Enteropneusta</taxon>
        <taxon>Harrimaniidae</taxon>
        <taxon>Saccoglossus</taxon>
    </lineage>
</organism>
<feature type="compositionally biased region" description="Polar residues" evidence="1">
    <location>
        <begin position="143"/>
        <end position="154"/>
    </location>
</feature>
<feature type="region of interest" description="Disordered" evidence="1">
    <location>
        <begin position="127"/>
        <end position="247"/>
    </location>
</feature>
<evidence type="ECO:0000259" key="2">
    <source>
        <dbReference type="PROSITE" id="PS51140"/>
    </source>
</evidence>